<gene>
    <name evidence="3" type="ORF">OnM2_031029</name>
</gene>
<dbReference type="GO" id="GO:0000400">
    <property type="term" value="F:four-way junction DNA binding"/>
    <property type="evidence" value="ECO:0007669"/>
    <property type="project" value="TreeGrafter"/>
</dbReference>
<dbReference type="EMBL" id="MCFK01003168">
    <property type="protein sequence ID" value="RKF62669.1"/>
    <property type="molecule type" value="Genomic_DNA"/>
</dbReference>
<dbReference type="Proteomes" id="UP000286134">
    <property type="component" value="Unassembled WGS sequence"/>
</dbReference>
<organism evidence="3 4">
    <name type="scientific">Erysiphe neolycopersici</name>
    <dbReference type="NCBI Taxonomy" id="212602"/>
    <lineage>
        <taxon>Eukaryota</taxon>
        <taxon>Fungi</taxon>
        <taxon>Dikarya</taxon>
        <taxon>Ascomycota</taxon>
        <taxon>Pezizomycotina</taxon>
        <taxon>Leotiomycetes</taxon>
        <taxon>Erysiphales</taxon>
        <taxon>Erysiphaceae</taxon>
        <taxon>Erysiphe</taxon>
    </lineage>
</organism>
<keyword evidence="4" id="KW-1185">Reference proteome</keyword>
<dbReference type="STRING" id="212602.A0A420HZ13"/>
<dbReference type="PANTHER" id="PTHR46457:SF1">
    <property type="entry name" value="DNA REPAIR PROTEIN RAD51 HOMOLOG 4"/>
    <property type="match status" value="1"/>
</dbReference>
<sequence>MIAVKSYKELKPIQGNYLLSLEETYAKKNLRDKTERIVNSGCLAIDDLLGGGLERGNVIGLSCEGIEGRIFSFNLLSSILITQLEVTKPTSAPQPLTKAIIIDSTGSFPLTLLVTILKSRIIANHHHNSSNHCDHGTHRDDESFANVVDHQIQRCLEMVNISRIFDLEGLWEVLGETDNVKHMLSTRNSSASPNVSGNIGQVLSVKPTQSALSPSIACSSAMEGGIEVLLVDNMTALISEFLTTRENEDAHNKLKLLSQKLHIFTRERNILSLLHNTTVHSNIPPTNPHIFNLQSHNTKSIFPSNSLKPALGQIFAQFTSLHLFFSSLPRARKDANIVYQKTKHPNSNLKLDLASYTIVIEVLKDDSSNSSFVSKGRTIGWREGKWIAVDLNKDMIDFNHAFPLTLKGKREQEKLVI</sequence>
<dbReference type="GO" id="GO:0003697">
    <property type="term" value="F:single-stranded DNA binding"/>
    <property type="evidence" value="ECO:0007669"/>
    <property type="project" value="TreeGrafter"/>
</dbReference>
<accession>A0A420HZ13</accession>
<dbReference type="GO" id="GO:0005815">
    <property type="term" value="C:microtubule organizing center"/>
    <property type="evidence" value="ECO:0007669"/>
    <property type="project" value="TreeGrafter"/>
</dbReference>
<comment type="subcellular location">
    <subcellularLocation>
        <location evidence="1">Nucleus</location>
    </subcellularLocation>
</comment>
<dbReference type="GO" id="GO:0033063">
    <property type="term" value="C:Rad51B-Rad51C-Rad51D-XRCC2 complex"/>
    <property type="evidence" value="ECO:0007669"/>
    <property type="project" value="TreeGrafter"/>
</dbReference>
<dbReference type="AlphaFoldDB" id="A0A420HZ13"/>
<evidence type="ECO:0000256" key="2">
    <source>
        <dbReference type="ARBA" id="ARBA00023242"/>
    </source>
</evidence>
<protein>
    <recommendedName>
        <fullName evidence="5">DNA recombination and repair protein Rad51-like C-terminal domain-containing protein</fullName>
    </recommendedName>
</protein>
<dbReference type="GO" id="GO:0007131">
    <property type="term" value="P:reciprocal meiotic recombination"/>
    <property type="evidence" value="ECO:0007669"/>
    <property type="project" value="TreeGrafter"/>
</dbReference>
<dbReference type="Gene3D" id="3.40.50.300">
    <property type="entry name" value="P-loop containing nucleotide triphosphate hydrolases"/>
    <property type="match status" value="1"/>
</dbReference>
<proteinExistence type="predicted"/>
<keyword evidence="2" id="KW-0539">Nucleus</keyword>
<comment type="caution">
    <text evidence="3">The sequence shown here is derived from an EMBL/GenBank/DDBJ whole genome shotgun (WGS) entry which is preliminary data.</text>
</comment>
<evidence type="ECO:0000313" key="3">
    <source>
        <dbReference type="EMBL" id="RKF62669.1"/>
    </source>
</evidence>
<evidence type="ECO:0000313" key="4">
    <source>
        <dbReference type="Proteomes" id="UP000286134"/>
    </source>
</evidence>
<evidence type="ECO:0000256" key="1">
    <source>
        <dbReference type="ARBA" id="ARBA00004123"/>
    </source>
</evidence>
<dbReference type="InterPro" id="IPR027417">
    <property type="entry name" value="P-loop_NTPase"/>
</dbReference>
<dbReference type="PANTHER" id="PTHR46457">
    <property type="entry name" value="DNA REPAIR PROTEIN RAD51 HOMOLOG 4"/>
    <property type="match status" value="1"/>
</dbReference>
<dbReference type="GO" id="GO:0008094">
    <property type="term" value="F:ATP-dependent activity, acting on DNA"/>
    <property type="evidence" value="ECO:0007669"/>
    <property type="project" value="TreeGrafter"/>
</dbReference>
<dbReference type="GO" id="GO:0005657">
    <property type="term" value="C:replication fork"/>
    <property type="evidence" value="ECO:0007669"/>
    <property type="project" value="TreeGrafter"/>
</dbReference>
<dbReference type="GO" id="GO:0000724">
    <property type="term" value="P:double-strand break repair via homologous recombination"/>
    <property type="evidence" value="ECO:0007669"/>
    <property type="project" value="TreeGrafter"/>
</dbReference>
<reference evidence="3 4" key="1">
    <citation type="journal article" date="2018" name="BMC Genomics">
        <title>Comparative genome analyses reveal sequence features reflecting distinct modes of host-adaptation between dicot and monocot powdery mildew.</title>
        <authorList>
            <person name="Wu Y."/>
            <person name="Ma X."/>
            <person name="Pan Z."/>
            <person name="Kale S.D."/>
            <person name="Song Y."/>
            <person name="King H."/>
            <person name="Zhang Q."/>
            <person name="Presley C."/>
            <person name="Deng X."/>
            <person name="Wei C.I."/>
            <person name="Xiao S."/>
        </authorList>
    </citation>
    <scope>NUCLEOTIDE SEQUENCE [LARGE SCALE GENOMIC DNA]</scope>
    <source>
        <strain evidence="3">UMSG2</strain>
    </source>
</reference>
<dbReference type="GO" id="GO:0000723">
    <property type="term" value="P:telomere maintenance"/>
    <property type="evidence" value="ECO:0007669"/>
    <property type="project" value="TreeGrafter"/>
</dbReference>
<dbReference type="OrthoDB" id="336321at2759"/>
<dbReference type="InterPro" id="IPR051988">
    <property type="entry name" value="HRR_RAD51_Paralog"/>
</dbReference>
<evidence type="ECO:0008006" key="5">
    <source>
        <dbReference type="Google" id="ProtNLM"/>
    </source>
</evidence>
<name>A0A420HZ13_9PEZI</name>
<dbReference type="GO" id="GO:0042148">
    <property type="term" value="P:DNA strand invasion"/>
    <property type="evidence" value="ECO:0007669"/>
    <property type="project" value="TreeGrafter"/>
</dbReference>